<dbReference type="InterPro" id="IPR011646">
    <property type="entry name" value="KAP_P-loop"/>
</dbReference>
<dbReference type="AlphaFoldDB" id="A0AAV3BLK0"/>
<feature type="domain" description="KAP NTPase" evidence="3">
    <location>
        <begin position="161"/>
        <end position="468"/>
    </location>
</feature>
<keyword evidence="1" id="KW-0175">Coiled coil</keyword>
<feature type="transmembrane region" description="Helical" evidence="2">
    <location>
        <begin position="16"/>
        <end position="36"/>
    </location>
</feature>
<dbReference type="Gene3D" id="3.40.50.300">
    <property type="entry name" value="P-loop containing nucleotide triphosphate hydrolases"/>
    <property type="match status" value="1"/>
</dbReference>
<dbReference type="RefSeq" id="WP_003458998.1">
    <property type="nucleotide sequence ID" value="NZ_ABDV01000021.1"/>
</dbReference>
<name>A0AAV3BLK0_CLOPF</name>
<keyword evidence="2" id="KW-0472">Membrane</keyword>
<dbReference type="EMBL" id="ABDV01000021">
    <property type="protein sequence ID" value="EDT23195.1"/>
    <property type="molecule type" value="Genomic_DNA"/>
</dbReference>
<comment type="caution">
    <text evidence="4">The sequence shown here is derived from an EMBL/GenBank/DDBJ whole genome shotgun (WGS) entry which is preliminary data.</text>
</comment>
<evidence type="ECO:0000259" key="3">
    <source>
        <dbReference type="Pfam" id="PF07693"/>
    </source>
</evidence>
<proteinExistence type="predicted"/>
<keyword evidence="2" id="KW-0812">Transmembrane</keyword>
<evidence type="ECO:0000256" key="2">
    <source>
        <dbReference type="SAM" id="Phobius"/>
    </source>
</evidence>
<evidence type="ECO:0000256" key="1">
    <source>
        <dbReference type="SAM" id="Coils"/>
    </source>
</evidence>
<protein>
    <submittedName>
        <fullName evidence="4">KAP family P-loop domain protein</fullName>
    </submittedName>
</protein>
<evidence type="ECO:0000313" key="5">
    <source>
        <dbReference type="Proteomes" id="UP000004342"/>
    </source>
</evidence>
<dbReference type="Pfam" id="PF07693">
    <property type="entry name" value="KAP_NTPase"/>
    <property type="match status" value="1"/>
</dbReference>
<keyword evidence="2" id="KW-1133">Transmembrane helix</keyword>
<dbReference type="InterPro" id="IPR027417">
    <property type="entry name" value="P-loop_NTPase"/>
</dbReference>
<feature type="transmembrane region" description="Helical" evidence="2">
    <location>
        <begin position="56"/>
        <end position="73"/>
    </location>
</feature>
<gene>
    <name evidence="4" type="ORF">AC1_A0304</name>
</gene>
<dbReference type="SUPFAM" id="SSF52540">
    <property type="entry name" value="P-loop containing nucleoside triphosphate hydrolases"/>
    <property type="match status" value="1"/>
</dbReference>
<reference evidence="4 5" key="1">
    <citation type="submission" date="2007-07" db="EMBL/GenBank/DDBJ databases">
        <title>Annotation of Clostridium perfringens B str. ATCC 3626.</title>
        <authorList>
            <person name="Paulsen I."/>
            <person name="Sebastian Y."/>
        </authorList>
    </citation>
    <scope>NUCLEOTIDE SEQUENCE [LARGE SCALE GENOMIC DNA]</scope>
    <source>
        <strain evidence="5">B str. ATCC 3626</strain>
    </source>
</reference>
<evidence type="ECO:0000313" key="4">
    <source>
        <dbReference type="EMBL" id="EDT23195.1"/>
    </source>
</evidence>
<dbReference type="Proteomes" id="UP000004342">
    <property type="component" value="Unassembled WGS sequence"/>
</dbReference>
<accession>A0AAV3BLK0</accession>
<feature type="transmembrane region" description="Helical" evidence="2">
    <location>
        <begin position="109"/>
        <end position="126"/>
    </location>
</feature>
<feature type="coiled-coil region" evidence="1">
    <location>
        <begin position="638"/>
        <end position="668"/>
    </location>
</feature>
<organism evidence="4 5">
    <name type="scientific">Clostridium perfringens B str. ATCC 3626</name>
    <dbReference type="NCBI Taxonomy" id="451754"/>
    <lineage>
        <taxon>Bacteria</taxon>
        <taxon>Bacillati</taxon>
        <taxon>Bacillota</taxon>
        <taxon>Clostridia</taxon>
        <taxon>Eubacteriales</taxon>
        <taxon>Clostridiaceae</taxon>
        <taxon>Clostridium</taxon>
    </lineage>
</organism>
<sequence>MIEKSIKFYNFLEKNILLELWSLFWIFITYQVLSIINIKEGIVYNFLYLINKNSKSIFYLMLLIFLGEFLFKYRKNFLKFLKITLKYYIPLSCSIFAIKYYFIHNIINPWFLLFIVLLVLNSIINSKQFNKFLTQKRNKENNNSLDENICESYEELFPTRQKQVDNIINYIDSFRINSRFTLLLNGQWGAGKTSLINSLEKRYEEMNKKEKINIIFIQPMMFDKKDLLVDYFCERLKELFIEGKIYVGNNSNVENYLNSLLKWMDKKTGTDIQHILNLGSKETDDFRKIKKSLQNDIYKYTYNFGRIIVVVDDFDRVEAATIKEILMFIRELIDFNGINTILLMQYSKIINEDNGLTKEYLDKYIDYRIELNKVDFKEILITFFNKALNSNDMKDLSKSNADISEVLNLFKNNIDLLVKNINQIKNFSSFEYKKDKETNSEIDIIYNQITSNINNSLTNVRVIKKIVKETCLSYKKLQKNCNDFILDEEDLRFIFKFIYIKNIFIDEYNYIANLNSFHTYYEDFYVMSYSTSKREPIEPIKEIFIRFFNEISNKEITEIKKINRFHIANAILKNAFNNIDYETDEKFNEFAKYIDQTSIQNIEDFNFVYGHNHYNISFDNLREFYNSIKLKYLEDINLENFKKRIAKLNKLSLELSKREENLDELLRIYNYYGINSTWFNFNNDFINDIYDLLKNSNLKSTTFPTRMMEIRKSKNNIFSLNLHILININNNYNKDIKVINEISELFVKLQESMYQNTEDYKSYIKSLKYSIGKIKLKDFEIILSEEEFDRIISNINKYIELEEVLFKVEDLFNNKSFTLDNVNLDNVYSILNKIKTFEEFNELSSYILKLILNPEYNLVQVKDIRLIRRLIDDSTKFSKENYNIKPLLILLDEVFNKINKFKNHFDEETFKSYVLMKIDFEILKKSYEKLDKKET</sequence>